<keyword evidence="6 7" id="KW-0030">Aminoacyl-tRNA synthetase</keyword>
<evidence type="ECO:0000256" key="8">
    <source>
        <dbReference type="RuleBase" id="RU363037"/>
    </source>
</evidence>
<comment type="cofactor">
    <cofactor evidence="7">
        <name>Zn(2+)</name>
        <dbReference type="ChEBI" id="CHEBI:29105"/>
    </cofactor>
    <text evidence="7">Binds 1 zinc ion per subunit.</text>
</comment>
<dbReference type="HAMAP" id="MF_01428">
    <property type="entry name" value="Glu_Q_tRNA_synth"/>
    <property type="match status" value="1"/>
</dbReference>
<keyword evidence="3 7" id="KW-0547">Nucleotide-binding</keyword>
<feature type="binding site" evidence="7">
    <location>
        <begin position="22"/>
        <end position="26"/>
    </location>
    <ligand>
        <name>L-glutamate</name>
        <dbReference type="ChEBI" id="CHEBI:29985"/>
    </ligand>
</feature>
<comment type="function">
    <text evidence="7">Catalyzes the tRNA-independent activation of glutamate in presence of ATP and the subsequent transfer of glutamate onto a tRNA(Asp). Glutamate is transferred on the 2-amino-5-(4,5-dihydroxy-2-cyclopenten-1-yl) moiety of the queuosine in the wobble position of the QUC anticodon.</text>
</comment>
<evidence type="ECO:0000256" key="1">
    <source>
        <dbReference type="ARBA" id="ARBA00022598"/>
    </source>
</evidence>
<dbReference type="Pfam" id="PF00749">
    <property type="entry name" value="tRNA-synt_1c"/>
    <property type="match status" value="1"/>
</dbReference>
<evidence type="ECO:0000256" key="3">
    <source>
        <dbReference type="ARBA" id="ARBA00022741"/>
    </source>
</evidence>
<gene>
    <name evidence="11" type="primary">gluQRS</name>
    <name evidence="7" type="synonym">gluQ</name>
    <name evidence="11" type="ORF">ACFQ3U_03690</name>
</gene>
<feature type="binding site" evidence="7">
    <location>
        <position position="134"/>
    </location>
    <ligand>
        <name>Zn(2+)</name>
        <dbReference type="ChEBI" id="CHEBI:29105"/>
    </ligand>
</feature>
<feature type="domain" description="Glutamyl/glutaminyl-tRNA synthetase class Ib catalytic" evidence="10">
    <location>
        <begin position="22"/>
        <end position="276"/>
    </location>
</feature>
<reference evidence="12" key="1">
    <citation type="journal article" date="2019" name="Int. J. Syst. Evol. Microbiol.">
        <title>The Global Catalogue of Microorganisms (GCM) 10K type strain sequencing project: providing services to taxonomists for standard genome sequencing and annotation.</title>
        <authorList>
            <consortium name="The Broad Institute Genomics Platform"/>
            <consortium name="The Broad Institute Genome Sequencing Center for Infectious Disease"/>
            <person name="Wu L."/>
            <person name="Ma J."/>
        </authorList>
    </citation>
    <scope>NUCLEOTIDE SEQUENCE [LARGE SCALE GENOMIC DNA]</scope>
    <source>
        <strain evidence="12">CCUG 50213</strain>
    </source>
</reference>
<evidence type="ECO:0000256" key="2">
    <source>
        <dbReference type="ARBA" id="ARBA00022723"/>
    </source>
</evidence>
<feature type="binding site" evidence="7">
    <location>
        <position position="199"/>
    </location>
    <ligand>
        <name>L-glutamate</name>
        <dbReference type="ChEBI" id="CHEBI:29985"/>
    </ligand>
</feature>
<keyword evidence="4 7" id="KW-0862">Zinc</keyword>
<evidence type="ECO:0000313" key="11">
    <source>
        <dbReference type="EMBL" id="MFD1200990.1"/>
    </source>
</evidence>
<dbReference type="InterPro" id="IPR001412">
    <property type="entry name" value="aa-tRNA-synth_I_CS"/>
</dbReference>
<keyword evidence="5 7" id="KW-0067">ATP-binding</keyword>
<feature type="short sequence motif" description="'KMSKS' region" evidence="7">
    <location>
        <begin position="258"/>
        <end position="262"/>
    </location>
</feature>
<evidence type="ECO:0000256" key="4">
    <source>
        <dbReference type="ARBA" id="ARBA00022833"/>
    </source>
</evidence>
<name>A0ABW3TK77_9MICO</name>
<dbReference type="InterPro" id="IPR020058">
    <property type="entry name" value="Glu/Gln-tRNA-synth_Ib_cat-dom"/>
</dbReference>
<accession>A0ABW3TK77</accession>
<dbReference type="Proteomes" id="UP001597181">
    <property type="component" value="Unassembled WGS sequence"/>
</dbReference>
<dbReference type="SUPFAM" id="SSF52374">
    <property type="entry name" value="Nucleotidylyl transferase"/>
    <property type="match status" value="1"/>
</dbReference>
<comment type="similarity">
    <text evidence="7">Belongs to the class-I aminoacyl-tRNA synthetase family. GluQ subfamily.</text>
</comment>
<dbReference type="InterPro" id="IPR014729">
    <property type="entry name" value="Rossmann-like_a/b/a_fold"/>
</dbReference>
<feature type="binding site" evidence="7">
    <location>
        <position position="217"/>
    </location>
    <ligand>
        <name>L-glutamate</name>
        <dbReference type="ChEBI" id="CHEBI:29985"/>
    </ligand>
</feature>
<dbReference type="EC" id="6.1.1.-" evidence="7"/>
<keyword evidence="12" id="KW-1185">Reference proteome</keyword>
<evidence type="ECO:0000256" key="7">
    <source>
        <dbReference type="HAMAP-Rule" id="MF_01428"/>
    </source>
</evidence>
<evidence type="ECO:0000256" key="5">
    <source>
        <dbReference type="ARBA" id="ARBA00022840"/>
    </source>
</evidence>
<dbReference type="PANTHER" id="PTHR43311">
    <property type="entry name" value="GLUTAMATE--TRNA LIGASE"/>
    <property type="match status" value="1"/>
</dbReference>
<evidence type="ECO:0000313" key="12">
    <source>
        <dbReference type="Proteomes" id="UP001597181"/>
    </source>
</evidence>
<dbReference type="NCBIfam" id="NF004315">
    <property type="entry name" value="PRK05710.1-4"/>
    <property type="match status" value="1"/>
</dbReference>
<comment type="caution">
    <text evidence="11">The sequence shown here is derived from an EMBL/GenBank/DDBJ whole genome shotgun (WGS) entry which is preliminary data.</text>
</comment>
<dbReference type="InterPro" id="IPR000924">
    <property type="entry name" value="Glu/Gln-tRNA-synth"/>
</dbReference>
<dbReference type="InterPro" id="IPR022380">
    <property type="entry name" value="Glu-Q_tRNA(Asp)_Synthase"/>
</dbReference>
<feature type="short sequence motif" description="'HIGH' region" evidence="7">
    <location>
        <begin position="25"/>
        <end position="35"/>
    </location>
</feature>
<dbReference type="PANTHER" id="PTHR43311:SF1">
    <property type="entry name" value="GLUTAMYL-Q TRNA(ASP) SYNTHETASE"/>
    <property type="match status" value="1"/>
</dbReference>
<evidence type="ECO:0000256" key="6">
    <source>
        <dbReference type="ARBA" id="ARBA00023146"/>
    </source>
</evidence>
<sequence>MEPVNDAPRDSDEAANESGAGRYAPSPSGDLHLGNLRTALVAWLFARASGRRFLMRIEDLDRARDAGAAAAQLADLAALGIDWDGEPVLQTSRGAAHEAAIAQLAAAGFVYECTCTRKDILAAPTAPHAPPGAYPGTCRDLSDDEREAARARIAPRLPALRLRAPAGESSLAFDDLLLGNVVGDIDDLVLRRGDGTVAYNLAVVVDDDAMGVDQIVRGDDLASSTPRQILLQRLLGLRTVPQLQYAHVPLVLGPGGARLAKRDGAVTLADLRATGVGAAEVRSLLAESLGLAGHGEPVTPDQIVERFDPTALPRAAWAWPGV</sequence>
<feature type="binding site" evidence="7">
    <location>
        <position position="115"/>
    </location>
    <ligand>
        <name>Zn(2+)</name>
        <dbReference type="ChEBI" id="CHEBI:29105"/>
    </ligand>
</feature>
<feature type="binding site" evidence="7">
    <location>
        <position position="138"/>
    </location>
    <ligand>
        <name>Zn(2+)</name>
        <dbReference type="ChEBI" id="CHEBI:29105"/>
    </ligand>
</feature>
<dbReference type="EMBL" id="JBHTLY010000001">
    <property type="protein sequence ID" value="MFD1200990.1"/>
    <property type="molecule type" value="Genomic_DNA"/>
</dbReference>
<feature type="binding site" evidence="7">
    <location>
        <position position="113"/>
    </location>
    <ligand>
        <name>Zn(2+)</name>
        <dbReference type="ChEBI" id="CHEBI:29105"/>
    </ligand>
</feature>
<feature type="binding site" evidence="7">
    <location>
        <position position="261"/>
    </location>
    <ligand>
        <name>ATP</name>
        <dbReference type="ChEBI" id="CHEBI:30616"/>
    </ligand>
</feature>
<dbReference type="PRINTS" id="PR00987">
    <property type="entry name" value="TRNASYNTHGLU"/>
</dbReference>
<keyword evidence="2 7" id="KW-0479">Metal-binding</keyword>
<keyword evidence="1 7" id="KW-0436">Ligase</keyword>
<feature type="region of interest" description="Disordered" evidence="9">
    <location>
        <begin position="1"/>
        <end position="27"/>
    </location>
</feature>
<dbReference type="InterPro" id="IPR049940">
    <property type="entry name" value="GluQ/Sye"/>
</dbReference>
<dbReference type="Gene3D" id="3.40.50.620">
    <property type="entry name" value="HUPs"/>
    <property type="match status" value="1"/>
</dbReference>
<dbReference type="GO" id="GO:0016874">
    <property type="term" value="F:ligase activity"/>
    <property type="evidence" value="ECO:0007669"/>
    <property type="project" value="UniProtKB-KW"/>
</dbReference>
<organism evidence="11 12">
    <name type="scientific">Leucobacter albus</name>
    <dbReference type="NCBI Taxonomy" id="272210"/>
    <lineage>
        <taxon>Bacteria</taxon>
        <taxon>Bacillati</taxon>
        <taxon>Actinomycetota</taxon>
        <taxon>Actinomycetes</taxon>
        <taxon>Micrococcales</taxon>
        <taxon>Microbacteriaceae</taxon>
        <taxon>Leucobacter</taxon>
    </lineage>
</organism>
<dbReference type="RefSeq" id="WP_382389085.1">
    <property type="nucleotide sequence ID" value="NZ_BAAAKZ010000003.1"/>
</dbReference>
<feature type="binding site" evidence="7">
    <location>
        <position position="58"/>
    </location>
    <ligand>
        <name>L-glutamate</name>
        <dbReference type="ChEBI" id="CHEBI:29985"/>
    </ligand>
</feature>
<evidence type="ECO:0000256" key="9">
    <source>
        <dbReference type="SAM" id="MobiDB-lite"/>
    </source>
</evidence>
<dbReference type="PROSITE" id="PS00178">
    <property type="entry name" value="AA_TRNA_LIGASE_I"/>
    <property type="match status" value="1"/>
</dbReference>
<dbReference type="NCBIfam" id="TIGR03838">
    <property type="entry name" value="queuosine_YadB"/>
    <property type="match status" value="1"/>
</dbReference>
<keyword evidence="8" id="KW-0648">Protein biosynthesis</keyword>
<proteinExistence type="inferred from homology"/>
<evidence type="ECO:0000259" key="10">
    <source>
        <dbReference type="Pfam" id="PF00749"/>
    </source>
</evidence>
<protein>
    <recommendedName>
        <fullName evidence="7">Glutamyl-Q tRNA(Asp) synthetase</fullName>
        <shortName evidence="7">Glu-Q-RSs</shortName>
        <ecNumber evidence="7">6.1.1.-</ecNumber>
    </recommendedName>
</protein>